<dbReference type="AlphaFoldDB" id="A0A314YU86"/>
<dbReference type="Proteomes" id="UP000250321">
    <property type="component" value="Unassembled WGS sequence"/>
</dbReference>
<sequence length="67" mass="7942">MEKVIQEGKLQQIQANNSHRQMEEIGQVKPQQIKHTLYQKEYNLQEICLNPMHKSQTQVLLLQEQAQ</sequence>
<dbReference type="EMBL" id="PJQY01000723">
    <property type="protein sequence ID" value="PQQ08431.1"/>
    <property type="molecule type" value="Genomic_DNA"/>
</dbReference>
<protein>
    <submittedName>
        <fullName evidence="1">Uncharacterized protein</fullName>
    </submittedName>
</protein>
<name>A0A314YU86_PRUYE</name>
<reference evidence="1 2" key="1">
    <citation type="submission" date="2018-02" db="EMBL/GenBank/DDBJ databases">
        <title>Draft genome of wild Prunus yedoensis var. nudiflora.</title>
        <authorList>
            <person name="Baek S."/>
            <person name="Kim J.-H."/>
            <person name="Choi K."/>
            <person name="Kim G.-B."/>
            <person name="Cho A."/>
            <person name="Jang H."/>
            <person name="Shin C.-H."/>
            <person name="Yu H.-J."/>
            <person name="Mun J.-H."/>
        </authorList>
    </citation>
    <scope>NUCLEOTIDE SEQUENCE [LARGE SCALE GENOMIC DNA]</scope>
    <source>
        <strain evidence="2">cv. Jeju island</strain>
        <tissue evidence="1">Leaf</tissue>
    </source>
</reference>
<evidence type="ECO:0000313" key="1">
    <source>
        <dbReference type="EMBL" id="PQQ08431.1"/>
    </source>
</evidence>
<gene>
    <name evidence="1" type="ORF">Pyn_38428</name>
</gene>
<accession>A0A314YU86</accession>
<proteinExistence type="predicted"/>
<organism evidence="1 2">
    <name type="scientific">Prunus yedoensis var. nudiflora</name>
    <dbReference type="NCBI Taxonomy" id="2094558"/>
    <lineage>
        <taxon>Eukaryota</taxon>
        <taxon>Viridiplantae</taxon>
        <taxon>Streptophyta</taxon>
        <taxon>Embryophyta</taxon>
        <taxon>Tracheophyta</taxon>
        <taxon>Spermatophyta</taxon>
        <taxon>Magnoliopsida</taxon>
        <taxon>eudicotyledons</taxon>
        <taxon>Gunneridae</taxon>
        <taxon>Pentapetalae</taxon>
        <taxon>rosids</taxon>
        <taxon>fabids</taxon>
        <taxon>Rosales</taxon>
        <taxon>Rosaceae</taxon>
        <taxon>Amygdaloideae</taxon>
        <taxon>Amygdaleae</taxon>
        <taxon>Prunus</taxon>
    </lineage>
</organism>
<comment type="caution">
    <text evidence="1">The sequence shown here is derived from an EMBL/GenBank/DDBJ whole genome shotgun (WGS) entry which is preliminary data.</text>
</comment>
<evidence type="ECO:0000313" key="2">
    <source>
        <dbReference type="Proteomes" id="UP000250321"/>
    </source>
</evidence>
<keyword evidence="2" id="KW-1185">Reference proteome</keyword>